<comment type="similarity">
    <text evidence="4">Belongs to the glutamyl-tRNA reductase family.</text>
</comment>
<comment type="subunit">
    <text evidence="4">Homodimer.</text>
</comment>
<reference evidence="8" key="1">
    <citation type="submission" date="2009-09" db="EMBL/GenBank/DDBJ databases">
        <title>The complete chromosome of Sebaldella termitidis ATCC 33386.</title>
        <authorList>
            <consortium name="US DOE Joint Genome Institute (JGI-PGF)"/>
            <person name="Lucas S."/>
            <person name="Copeland A."/>
            <person name="Lapidus A."/>
            <person name="Glavina del Rio T."/>
            <person name="Dalin E."/>
            <person name="Tice H."/>
            <person name="Bruce D."/>
            <person name="Goodwin L."/>
            <person name="Pitluck S."/>
            <person name="Kyrpides N."/>
            <person name="Mavromatis K."/>
            <person name="Ivanova N."/>
            <person name="Mikhailova N."/>
            <person name="Sims D."/>
            <person name="Meincke L."/>
            <person name="Brettin T."/>
            <person name="Detter J.C."/>
            <person name="Han C."/>
            <person name="Larimer F."/>
            <person name="Land M."/>
            <person name="Hauser L."/>
            <person name="Markowitz V."/>
            <person name="Cheng J.F."/>
            <person name="Hugenholtz P."/>
            <person name="Woyke T."/>
            <person name="Wu D."/>
            <person name="Eisen J.A."/>
        </authorList>
    </citation>
    <scope>NUCLEOTIDE SEQUENCE [LARGE SCALE GENOMIC DNA]</scope>
    <source>
        <strain evidence="8">ATCC 33386 / NCTC 11300</strain>
    </source>
</reference>
<feature type="binding site" evidence="4">
    <location>
        <begin position="53"/>
        <end position="56"/>
    </location>
    <ligand>
        <name>substrate</name>
    </ligand>
</feature>
<evidence type="ECO:0000259" key="6">
    <source>
        <dbReference type="Pfam" id="PF05201"/>
    </source>
</evidence>
<dbReference type="EMBL" id="CP001739">
    <property type="protein sequence ID" value="ACZ07889.1"/>
    <property type="molecule type" value="Genomic_DNA"/>
</dbReference>
<comment type="pathway">
    <text evidence="4">Porphyrin-containing compound metabolism; protoporphyrin-IX biosynthesis; 5-aminolevulinate from L-glutamyl-tRNA(Glu): step 1/2.</text>
</comment>
<feature type="domain" description="Glutamyl-tRNA reductase N-terminal" evidence="6">
    <location>
        <begin position="12"/>
        <end position="147"/>
    </location>
</feature>
<dbReference type="PANTHER" id="PTHR43013">
    <property type="entry name" value="GLUTAMYL-TRNA REDUCTASE"/>
    <property type="match status" value="1"/>
</dbReference>
<evidence type="ECO:0000256" key="4">
    <source>
        <dbReference type="HAMAP-Rule" id="MF_00087"/>
    </source>
</evidence>
<evidence type="ECO:0000259" key="5">
    <source>
        <dbReference type="Pfam" id="PF01488"/>
    </source>
</evidence>
<dbReference type="NCBIfam" id="TIGR01035">
    <property type="entry name" value="hemA"/>
    <property type="match status" value="1"/>
</dbReference>
<feature type="domain" description="Quinate/shikimate 5-dehydrogenase/glutamyl-tRNA reductase" evidence="5">
    <location>
        <begin position="166"/>
        <end position="295"/>
    </location>
</feature>
<comment type="miscellaneous">
    <text evidence="4">During catalysis, the active site Cys acts as a nucleophile attacking the alpha-carbonyl group of tRNA-bound glutamate with the formation of a thioester intermediate between enzyme and glutamate, and the concomitant release of tRNA(Glu). The thioester intermediate is finally reduced by direct hydride transfer from NADPH, to form the product GSA.</text>
</comment>
<comment type="catalytic activity">
    <reaction evidence="4">
        <text>(S)-4-amino-5-oxopentanoate + tRNA(Glu) + NADP(+) = L-glutamyl-tRNA(Glu) + NADPH + H(+)</text>
        <dbReference type="Rhea" id="RHEA:12344"/>
        <dbReference type="Rhea" id="RHEA-COMP:9663"/>
        <dbReference type="Rhea" id="RHEA-COMP:9680"/>
        <dbReference type="ChEBI" id="CHEBI:15378"/>
        <dbReference type="ChEBI" id="CHEBI:57501"/>
        <dbReference type="ChEBI" id="CHEBI:57783"/>
        <dbReference type="ChEBI" id="CHEBI:58349"/>
        <dbReference type="ChEBI" id="CHEBI:78442"/>
        <dbReference type="ChEBI" id="CHEBI:78520"/>
        <dbReference type="EC" id="1.2.1.70"/>
    </reaction>
</comment>
<dbReference type="AlphaFoldDB" id="D1AFK4"/>
<comment type="domain">
    <text evidence="4">Possesses an unusual extended V-shaped dimeric structure with each monomer consisting of three distinct domains arranged along a curved 'spinal' alpha-helix. The N-terminal catalytic domain specifically recognizes the glutamate moiety of the substrate. The second domain is the NADPH-binding domain, and the third C-terminal domain is responsible for dimerization.</text>
</comment>
<dbReference type="PROSITE" id="PS00747">
    <property type="entry name" value="GLUTR"/>
    <property type="match status" value="1"/>
</dbReference>
<dbReference type="RefSeq" id="WP_012860485.1">
    <property type="nucleotide sequence ID" value="NC_013517.1"/>
</dbReference>
<dbReference type="KEGG" id="str:Sterm_1021"/>
<dbReference type="EC" id="1.2.1.70" evidence="4"/>
<feature type="binding site" evidence="4">
    <location>
        <begin position="182"/>
        <end position="187"/>
    </location>
    <ligand>
        <name>NADP(+)</name>
        <dbReference type="ChEBI" id="CHEBI:58349"/>
    </ligand>
</feature>
<feature type="binding site" evidence="4">
    <location>
        <position position="102"/>
    </location>
    <ligand>
        <name>substrate</name>
    </ligand>
</feature>
<gene>
    <name evidence="4" type="primary">hemA</name>
    <name evidence="7" type="ordered locus">Sterm_1021</name>
</gene>
<evidence type="ECO:0000313" key="8">
    <source>
        <dbReference type="Proteomes" id="UP000000845"/>
    </source>
</evidence>
<feature type="binding site" evidence="4">
    <location>
        <begin position="107"/>
        <end position="109"/>
    </location>
    <ligand>
        <name>substrate</name>
    </ligand>
</feature>
<proteinExistence type="inferred from homology"/>
<dbReference type="SUPFAM" id="SSF69742">
    <property type="entry name" value="Glutamyl tRNA-reductase catalytic, N-terminal domain"/>
    <property type="match status" value="1"/>
</dbReference>
<dbReference type="HOGENOM" id="CLU_035113_1_2_0"/>
<evidence type="ECO:0000256" key="2">
    <source>
        <dbReference type="ARBA" id="ARBA00023002"/>
    </source>
</evidence>
<dbReference type="GO" id="GO:0008883">
    <property type="term" value="F:glutamyl-tRNA reductase activity"/>
    <property type="evidence" value="ECO:0007669"/>
    <property type="project" value="UniProtKB-UniRule"/>
</dbReference>
<dbReference type="GO" id="GO:0050661">
    <property type="term" value="F:NADP binding"/>
    <property type="evidence" value="ECO:0007669"/>
    <property type="project" value="InterPro"/>
</dbReference>
<dbReference type="SUPFAM" id="SSF51735">
    <property type="entry name" value="NAD(P)-binding Rossmann-fold domains"/>
    <property type="match status" value="1"/>
</dbReference>
<dbReference type="Gene3D" id="3.40.50.720">
    <property type="entry name" value="NAD(P)-binding Rossmann-like Domain"/>
    <property type="match status" value="1"/>
</dbReference>
<dbReference type="InterPro" id="IPR015895">
    <property type="entry name" value="4pyrrol_synth_GluRdtase_N"/>
</dbReference>
<comment type="caution">
    <text evidence="4">Lacks conserved residue(s) required for the propagation of feature annotation.</text>
</comment>
<reference evidence="7 8" key="2">
    <citation type="journal article" date="2010" name="Stand. Genomic Sci.">
        <title>Complete genome sequence of Sebaldella termitidis type strain (NCTC 11300).</title>
        <authorList>
            <person name="Harmon-Smith M."/>
            <person name="Celia L."/>
            <person name="Chertkov O."/>
            <person name="Lapidus A."/>
            <person name="Copeland A."/>
            <person name="Glavina Del Rio T."/>
            <person name="Nolan M."/>
            <person name="Lucas S."/>
            <person name="Tice H."/>
            <person name="Cheng J.F."/>
            <person name="Han C."/>
            <person name="Detter J.C."/>
            <person name="Bruce D."/>
            <person name="Goodwin L."/>
            <person name="Pitluck S."/>
            <person name="Pati A."/>
            <person name="Liolios K."/>
            <person name="Ivanova N."/>
            <person name="Mavromatis K."/>
            <person name="Mikhailova N."/>
            <person name="Chen A."/>
            <person name="Palaniappan K."/>
            <person name="Land M."/>
            <person name="Hauser L."/>
            <person name="Chang Y.J."/>
            <person name="Jeffries C.D."/>
            <person name="Brettin T."/>
            <person name="Goker M."/>
            <person name="Beck B."/>
            <person name="Bristow J."/>
            <person name="Eisen J.A."/>
            <person name="Markowitz V."/>
            <person name="Hugenholtz P."/>
            <person name="Kyrpides N.C."/>
            <person name="Klenk H.P."/>
            <person name="Chen F."/>
        </authorList>
    </citation>
    <scope>NUCLEOTIDE SEQUENCE [LARGE SCALE GENOMIC DNA]</scope>
    <source>
        <strain evidence="8">ATCC 33386 / NCTC 11300</strain>
    </source>
</reference>
<comment type="function">
    <text evidence="4">Catalyzes the NADPH-dependent reduction of glutamyl-tRNA(Glu) to glutamate 1-semialdehyde (GSA).</text>
</comment>
<protein>
    <recommendedName>
        <fullName evidence="4">Glutamyl-tRNA reductase</fullName>
        <shortName evidence="4">GluTR</shortName>
        <ecNumber evidence="4">1.2.1.70</ecNumber>
    </recommendedName>
</protein>
<dbReference type="UniPathway" id="UPA00251">
    <property type="reaction ID" value="UER00316"/>
</dbReference>
<evidence type="ECO:0000256" key="3">
    <source>
        <dbReference type="ARBA" id="ARBA00023244"/>
    </source>
</evidence>
<keyword evidence="8" id="KW-1185">Reference proteome</keyword>
<dbReference type="STRING" id="526218.Sterm_1021"/>
<dbReference type="InterPro" id="IPR006151">
    <property type="entry name" value="Shikm_DH/Glu-tRNA_Rdtase"/>
</dbReference>
<dbReference type="Pfam" id="PF05201">
    <property type="entry name" value="GlutR_N"/>
    <property type="match status" value="1"/>
</dbReference>
<dbReference type="eggNOG" id="COG0373">
    <property type="taxonomic scope" value="Bacteria"/>
</dbReference>
<dbReference type="Proteomes" id="UP000000845">
    <property type="component" value="Chromosome"/>
</dbReference>
<dbReference type="InterPro" id="IPR000343">
    <property type="entry name" value="4pyrrol_synth_GluRdtase"/>
</dbReference>
<dbReference type="Pfam" id="PF01488">
    <property type="entry name" value="Shikimate_DH"/>
    <property type="match status" value="1"/>
</dbReference>
<organism evidence="7 8">
    <name type="scientific">Sebaldella termitidis (strain ATCC 33386 / NCTC 11300)</name>
    <dbReference type="NCBI Taxonomy" id="526218"/>
    <lineage>
        <taxon>Bacteria</taxon>
        <taxon>Fusobacteriati</taxon>
        <taxon>Fusobacteriota</taxon>
        <taxon>Fusobacteriia</taxon>
        <taxon>Fusobacteriales</taxon>
        <taxon>Leptotrichiaceae</taxon>
        <taxon>Sebaldella</taxon>
    </lineage>
</organism>
<accession>D1AFK4</accession>
<dbReference type="InterPro" id="IPR036291">
    <property type="entry name" value="NAD(P)-bd_dom_sf"/>
</dbReference>
<evidence type="ECO:0000256" key="1">
    <source>
        <dbReference type="ARBA" id="ARBA00022857"/>
    </source>
</evidence>
<dbReference type="Gene3D" id="3.30.460.30">
    <property type="entry name" value="Glutamyl-tRNA reductase, N-terminal domain"/>
    <property type="match status" value="1"/>
</dbReference>
<keyword evidence="2 4" id="KW-0560">Oxidoreductase</keyword>
<keyword evidence="1 4" id="KW-0521">NADP</keyword>
<dbReference type="GO" id="GO:0019353">
    <property type="term" value="P:protoporphyrinogen IX biosynthetic process from glutamate"/>
    <property type="evidence" value="ECO:0007669"/>
    <property type="project" value="TreeGrafter"/>
</dbReference>
<feature type="binding site" evidence="4">
    <location>
        <position position="113"/>
    </location>
    <ligand>
        <name>substrate</name>
    </ligand>
</feature>
<keyword evidence="3 4" id="KW-0627">Porphyrin biosynthesis</keyword>
<sequence length="335" mass="39317">MNNMKAENFYIISFSYKSLNLEEREEFVRTGYKNIMEEYFQRKEIKGYTALETCLRVELYLETGENFDIDMFLERMNASNTRIYRGKDAVKYLLTVICGLDSVIKGEDQILSQIKKTYLEYMENNKTSALLNIIFNKAVETGKKFRSVSGISRKNLSLDSIAVKFIKSKFSNLEDKNIFIIGVGELSQEILAILHKINNDKITMTNRSRKKSIEVQKLFCGVMTAEFDEKYKVVKNSDIIISATSAPHLVLKESFMKEILADGKERFFLDLAVPRDIDTELKKYNNVTLYHLEDIWDEYNKNIDRRNNIADEYYYIIEEQMEKLGKKLMSRYQRN</sequence>
<dbReference type="InterPro" id="IPR036343">
    <property type="entry name" value="GluRdtase_N_sf"/>
</dbReference>
<dbReference type="HAMAP" id="MF_00087">
    <property type="entry name" value="Glu_tRNA_reductase"/>
    <property type="match status" value="1"/>
</dbReference>
<evidence type="ECO:0000313" key="7">
    <source>
        <dbReference type="EMBL" id="ACZ07889.1"/>
    </source>
</evidence>
<dbReference type="InterPro" id="IPR018214">
    <property type="entry name" value="GluRdtase_CS"/>
</dbReference>
<dbReference type="PANTHER" id="PTHR43013:SF1">
    <property type="entry name" value="GLUTAMYL-TRNA REDUCTASE"/>
    <property type="match status" value="1"/>
</dbReference>
<name>D1AFK4_SEBTE</name>
<feature type="active site" description="Nucleophile" evidence="4">
    <location>
        <position position="54"/>
    </location>
</feature>